<dbReference type="Proteomes" id="UP000008064">
    <property type="component" value="Unassembled WGS sequence"/>
</dbReference>
<dbReference type="KEGG" id="sla:SERLADRAFT_404819"/>
<dbReference type="EMBL" id="GL945428">
    <property type="protein sequence ID" value="EGO30813.1"/>
    <property type="molecule type" value="Genomic_DNA"/>
</dbReference>
<dbReference type="RefSeq" id="XP_007312697.1">
    <property type="nucleotide sequence ID" value="XM_007312635.1"/>
</dbReference>
<evidence type="ECO:0000313" key="3">
    <source>
        <dbReference type="Proteomes" id="UP000008064"/>
    </source>
</evidence>
<organism evidence="3">
    <name type="scientific">Serpula lacrymans var. lacrymans (strain S7.9)</name>
    <name type="common">Dry rot fungus</name>
    <dbReference type="NCBI Taxonomy" id="578457"/>
    <lineage>
        <taxon>Eukaryota</taxon>
        <taxon>Fungi</taxon>
        <taxon>Dikarya</taxon>
        <taxon>Basidiomycota</taxon>
        <taxon>Agaricomycotina</taxon>
        <taxon>Agaricomycetes</taxon>
        <taxon>Agaricomycetidae</taxon>
        <taxon>Boletales</taxon>
        <taxon>Coniophorineae</taxon>
        <taxon>Serpulaceae</taxon>
        <taxon>Serpula</taxon>
    </lineage>
</organism>
<evidence type="ECO:0000256" key="1">
    <source>
        <dbReference type="SAM" id="MobiDB-lite"/>
    </source>
</evidence>
<dbReference type="GeneID" id="18812499"/>
<protein>
    <submittedName>
        <fullName evidence="2">Uncharacterized protein</fullName>
    </submittedName>
</protein>
<dbReference type="HOGENOM" id="CLU_476639_0_0_1"/>
<feature type="region of interest" description="Disordered" evidence="1">
    <location>
        <begin position="262"/>
        <end position="290"/>
    </location>
</feature>
<dbReference type="OrthoDB" id="2672180at2759"/>
<gene>
    <name evidence="2" type="ORF">SERLADRAFT_404819</name>
</gene>
<name>F8NF99_SERL9</name>
<reference evidence="3" key="1">
    <citation type="journal article" date="2011" name="Science">
        <title>The plant cell wall-decomposing machinery underlies the functional diversity of forest fungi.</title>
        <authorList>
            <person name="Eastwood D.C."/>
            <person name="Floudas D."/>
            <person name="Binder M."/>
            <person name="Majcherczyk A."/>
            <person name="Schneider P."/>
            <person name="Aerts A."/>
            <person name="Asiegbu F.O."/>
            <person name="Baker S.E."/>
            <person name="Barry K."/>
            <person name="Bendiksby M."/>
            <person name="Blumentritt M."/>
            <person name="Coutinho P.M."/>
            <person name="Cullen D."/>
            <person name="de Vries R.P."/>
            <person name="Gathman A."/>
            <person name="Goodell B."/>
            <person name="Henrissat B."/>
            <person name="Ihrmark K."/>
            <person name="Kauserud H."/>
            <person name="Kohler A."/>
            <person name="LaButti K."/>
            <person name="Lapidus A."/>
            <person name="Lavin J.L."/>
            <person name="Lee Y.-H."/>
            <person name="Lindquist E."/>
            <person name="Lilly W."/>
            <person name="Lucas S."/>
            <person name="Morin E."/>
            <person name="Murat C."/>
            <person name="Oguiza J.A."/>
            <person name="Park J."/>
            <person name="Pisabarro A.G."/>
            <person name="Riley R."/>
            <person name="Rosling A."/>
            <person name="Salamov A."/>
            <person name="Schmidt O."/>
            <person name="Schmutz J."/>
            <person name="Skrede I."/>
            <person name="Stenlid J."/>
            <person name="Wiebenga A."/>
            <person name="Xie X."/>
            <person name="Kuees U."/>
            <person name="Hibbett D.S."/>
            <person name="Hoffmeister D."/>
            <person name="Hoegberg N."/>
            <person name="Martin F."/>
            <person name="Grigoriev I.V."/>
            <person name="Watkinson S.C."/>
        </authorList>
    </citation>
    <scope>NUCLEOTIDE SEQUENCE [LARGE SCALE GENOMIC DNA]</scope>
    <source>
        <strain evidence="3">S7.9</strain>
    </source>
</reference>
<proteinExistence type="predicted"/>
<dbReference type="AlphaFoldDB" id="F8NF99"/>
<accession>F8NF99</accession>
<sequence>MQKWILAQDTRLSDSLLKETVASIVEELVNFLGTKGPGPGGYIMRGWCQEHSPYFYTEYRKRQEDKIASFFNKVVDDDLQCKPDLMLIDDVVDGGYTWQYLFSTCKVKYADFPHLVNFAIRQLAVVAILFKPMGLLGRAIRVMVAEVSGDGPHALEDPDYVIIKDCWLTTGTPSDSNIHDKLEDLARDPFLDTTKVIMSAAGVSKLAELAALEDRTHHHMAIKTVGGRTCVVFLCPYCQQIDWVEKEKKTAAAEVDKVPASLKCSASQKPPKSSSHQHHSTSGYQEDLPRNGTKGGILNIPSYQLQLSSHSKQDNIPVWVKWECHTLDASTVAMEKVMLLHLHFISYINPYFCRHVSVRAGMVKLFSVMWSETFSGDGNMLYSPSLKYISHQKMALNVQVKLTSAQSAGEDPTICPACHKKLKTPQGLICYLSLARSCKWYNKGKLQSSMIPGELDRGNDLEIREIPDMLPNELRPMDEDPEDVVDDYYDRLYDLIPTESEENMAGPSKLPDKDDEERIEVPHPTAGKVIRMDKTVYERWRREFGAEDMVIWIWIQIHQMDQGTFLHPLHQS</sequence>
<evidence type="ECO:0000313" key="2">
    <source>
        <dbReference type="EMBL" id="EGO30813.1"/>
    </source>
</evidence>